<dbReference type="GO" id="GO:0005524">
    <property type="term" value="F:ATP binding"/>
    <property type="evidence" value="ECO:0007669"/>
    <property type="project" value="UniProtKB-KW"/>
</dbReference>
<evidence type="ECO:0008006" key="15">
    <source>
        <dbReference type="Google" id="ProtNLM"/>
    </source>
</evidence>
<dbReference type="CDD" id="cd18026">
    <property type="entry name" value="DEXHc_POLQ-like"/>
    <property type="match status" value="1"/>
</dbReference>
<dbReference type="EMBL" id="JBAMIC010000003">
    <property type="protein sequence ID" value="KAK7109405.1"/>
    <property type="molecule type" value="Genomic_DNA"/>
</dbReference>
<evidence type="ECO:0000256" key="1">
    <source>
        <dbReference type="ARBA" id="ARBA00004123"/>
    </source>
</evidence>
<feature type="domain" description="Helicase ATP-binding" evidence="11">
    <location>
        <begin position="405"/>
        <end position="579"/>
    </location>
</feature>
<keyword evidence="5" id="KW-0347">Helicase</keyword>
<evidence type="ECO:0000256" key="10">
    <source>
        <dbReference type="SAM" id="MobiDB-lite"/>
    </source>
</evidence>
<keyword evidence="7" id="KW-0234">DNA repair</keyword>
<dbReference type="GO" id="GO:0006281">
    <property type="term" value="P:DNA repair"/>
    <property type="evidence" value="ECO:0007669"/>
    <property type="project" value="UniProtKB-KW"/>
</dbReference>
<dbReference type="PROSITE" id="PS51192">
    <property type="entry name" value="HELICASE_ATP_BIND_1"/>
    <property type="match status" value="1"/>
</dbReference>
<dbReference type="SUPFAM" id="SSF52540">
    <property type="entry name" value="P-loop containing nucleoside triphosphate hydrolases"/>
    <property type="match status" value="1"/>
</dbReference>
<dbReference type="Pfam" id="PF21099">
    <property type="entry name" value="POLQ_helical"/>
    <property type="match status" value="1"/>
</dbReference>
<evidence type="ECO:0000259" key="11">
    <source>
        <dbReference type="PROSITE" id="PS51192"/>
    </source>
</evidence>
<evidence type="ECO:0000256" key="6">
    <source>
        <dbReference type="ARBA" id="ARBA00022840"/>
    </source>
</evidence>
<evidence type="ECO:0000256" key="8">
    <source>
        <dbReference type="ARBA" id="ARBA00023242"/>
    </source>
</evidence>
<comment type="caution">
    <text evidence="13">The sequence shown here is derived from an EMBL/GenBank/DDBJ whole genome shotgun (WGS) entry which is preliminary data.</text>
</comment>
<evidence type="ECO:0000256" key="4">
    <source>
        <dbReference type="ARBA" id="ARBA00022801"/>
    </source>
</evidence>
<keyword evidence="2" id="KW-0547">Nucleotide-binding</keyword>
<keyword evidence="4" id="KW-0378">Hydrolase</keyword>
<protein>
    <recommendedName>
        <fullName evidence="15">Helicase POLQ-like</fullName>
    </recommendedName>
</protein>
<evidence type="ECO:0000256" key="7">
    <source>
        <dbReference type="ARBA" id="ARBA00023204"/>
    </source>
</evidence>
<evidence type="ECO:0000256" key="9">
    <source>
        <dbReference type="ARBA" id="ARBA00048988"/>
    </source>
</evidence>
<dbReference type="GO" id="GO:0043138">
    <property type="term" value="F:3'-5' DNA helicase activity"/>
    <property type="evidence" value="ECO:0007669"/>
    <property type="project" value="UniProtKB-EC"/>
</dbReference>
<dbReference type="Pfam" id="PF00270">
    <property type="entry name" value="DEAD"/>
    <property type="match status" value="1"/>
</dbReference>
<dbReference type="Pfam" id="PF20470">
    <property type="entry name" value="HTH_61"/>
    <property type="match status" value="1"/>
</dbReference>
<dbReference type="Pfam" id="PF00271">
    <property type="entry name" value="Helicase_C"/>
    <property type="match status" value="1"/>
</dbReference>
<dbReference type="SMART" id="SM00490">
    <property type="entry name" value="HELICc"/>
    <property type="match status" value="1"/>
</dbReference>
<feature type="compositionally biased region" description="Basic and acidic residues" evidence="10">
    <location>
        <begin position="276"/>
        <end position="298"/>
    </location>
</feature>
<dbReference type="GO" id="GO:0003676">
    <property type="term" value="F:nucleic acid binding"/>
    <property type="evidence" value="ECO:0007669"/>
    <property type="project" value="InterPro"/>
</dbReference>
<name>A0AAN9BTG6_9CAEN</name>
<dbReference type="PANTHER" id="PTHR47961">
    <property type="entry name" value="DNA POLYMERASE THETA, PUTATIVE (AFU_ORTHOLOGUE AFUA_1G05260)-RELATED"/>
    <property type="match status" value="1"/>
</dbReference>
<dbReference type="SUPFAM" id="SSF158702">
    <property type="entry name" value="Sec63 N-terminal domain-like"/>
    <property type="match status" value="1"/>
</dbReference>
<dbReference type="SMART" id="SM00487">
    <property type="entry name" value="DEXDc"/>
    <property type="match status" value="1"/>
</dbReference>
<proteinExistence type="predicted"/>
<sequence length="1256" mass="138807">MDSDCLISRRNRHSARNRLAEAHSNKSTAPVPAKRHTTSDSEGWIENSFSRQACHLDPRMSPVKQCENNGDFNNSDLWLAEVNLSSTHHEEQSNSHHTITETSVSIGAPIKSSAGQLATNKSTRDEFCHKTLHNGKVACKSFCDSENPLKLNCDDFSHTKLCFSPQPCSRKVSSPMVGVVLRTSSPLPTCRQPAANLGDILNFSGDADLFNDSLTEGLSDTVPESEEAEGLPEGTALSCTESFRANCEDKIPVETGNVKTFPNQDPLQNNQTGIPSRHEFHQKHNEGDHNQTSSKKENFPTSKAIPLETKPPQTPRTPACMSLKDRLKSRLLQNAANVTPTRNHLEEQQKEKISKAQLEASQIRREGLADGIGPFYGLPSKVHELLSANRKITKLYDWQDECLKLPAVYEGGNLIYTLPTSGGKTLVAEILILRQILCKKKDALLILPYIAIVQEKVRILSEFATELGFLVEEYAGSKGRFPPTKPRQKHSLFVATIEKGQSLVNCLIENGRLGELGLVVVDELHMIGEGGSRGATMESTMLKVLNATNESPQIIGMSATLNNIADLATFLNAAVFSSDFRPVSLTEYVKVEDSLYQVNNKALVPEDKLQHDKILTFPHTEQSGQMDPDHLLHLVLEIIPDNSCLLFCPTKRYCENVALMLAKMMCKHHRQLSNVQKEKRRALLQELHTDGGGKLCPTLRYTIHFGLAYHHSGLTTDERRLIEDAYSDGVLCLLTCTSTLAAGVNLPAKRVILRSPYVGADFIKHSQYKQMAGRAGRAGIDSSGESILIAKKADMPKVMELLSGPQDVCHSSLMYQSGKGLRTLILSIIGLKCVETTEDVFGMMRKTLLAVQAEKLSIDIIASTRLALQELLDKGLVVQKKTDSTTSDDILHVAQTMHAAVQGASSQPATQESLKATPKDLLDDLESQDLFEERDVPKNKRQRVDRNTELPGSSQSMPGGDVHSKANGCVSSQVCPSLSSLKLEVTELGKATFKGSVDIESGSRLYQDLLQGEESLVVSNYLHLLYLVTPYDLAKDITPSWMTYMQEVSTLEENELKVASLVGVSESYIVRKASGQSIRKKVDMLVVQRFYLTLMLYRLWKQDTVWDVAERFQLPRGFVQNLLSSAASFASCVLRFCQELPELWAYQDLLGNFGKRLAYCVSMELIPLMEVPGVKLGRARQLHSAGFHTIQSLAAADPGQLVSLVQFLTHKAARQIVSAAKVILEEKTEALMEQVEQLVPLPPQLSTLQQHVSDAS</sequence>
<dbReference type="GO" id="GO:0005634">
    <property type="term" value="C:nucleus"/>
    <property type="evidence" value="ECO:0007669"/>
    <property type="project" value="UniProtKB-SubCell"/>
</dbReference>
<comment type="catalytic activity">
    <reaction evidence="9">
        <text>ATP + H2O = ADP + phosphate + H(+)</text>
        <dbReference type="Rhea" id="RHEA:13065"/>
        <dbReference type="ChEBI" id="CHEBI:15377"/>
        <dbReference type="ChEBI" id="CHEBI:15378"/>
        <dbReference type="ChEBI" id="CHEBI:30616"/>
        <dbReference type="ChEBI" id="CHEBI:43474"/>
        <dbReference type="ChEBI" id="CHEBI:456216"/>
        <dbReference type="EC" id="5.6.2.4"/>
    </reaction>
</comment>
<feature type="compositionally biased region" description="Polar residues" evidence="10">
    <location>
        <begin position="257"/>
        <end position="274"/>
    </location>
</feature>
<dbReference type="PROSITE" id="PS51194">
    <property type="entry name" value="HELICASE_CTER"/>
    <property type="match status" value="1"/>
</dbReference>
<dbReference type="InterPro" id="IPR048960">
    <property type="entry name" value="POLQ-like_helical"/>
</dbReference>
<dbReference type="Gene3D" id="1.10.3380.20">
    <property type="match status" value="1"/>
</dbReference>
<dbReference type="InterPro" id="IPR027417">
    <property type="entry name" value="P-loop_NTPase"/>
</dbReference>
<keyword evidence="8" id="KW-0539">Nucleus</keyword>
<dbReference type="FunFam" id="3.40.50.300:FF:000813">
    <property type="entry name" value="helicase POLQ-like isoform X1"/>
    <property type="match status" value="1"/>
</dbReference>
<feature type="region of interest" description="Disordered" evidence="10">
    <location>
        <begin position="1"/>
        <end position="42"/>
    </location>
</feature>
<keyword evidence="6" id="KW-0067">ATP-binding</keyword>
<dbReference type="InterPro" id="IPR014001">
    <property type="entry name" value="Helicase_ATP-bd"/>
</dbReference>
<reference evidence="13 14" key="1">
    <citation type="submission" date="2024-02" db="EMBL/GenBank/DDBJ databases">
        <title>Chromosome-scale genome assembly of the rough periwinkle Littorina saxatilis.</title>
        <authorList>
            <person name="De Jode A."/>
            <person name="Faria R."/>
            <person name="Formenti G."/>
            <person name="Sims Y."/>
            <person name="Smith T.P."/>
            <person name="Tracey A."/>
            <person name="Wood J.M.D."/>
            <person name="Zagrodzka Z.B."/>
            <person name="Johannesson K."/>
            <person name="Butlin R.K."/>
            <person name="Leder E.H."/>
        </authorList>
    </citation>
    <scope>NUCLEOTIDE SEQUENCE [LARGE SCALE GENOMIC DNA]</scope>
    <source>
        <strain evidence="13">Snail1</strain>
        <tissue evidence="13">Muscle</tissue>
    </source>
</reference>
<accession>A0AAN9BTG6</accession>
<evidence type="ECO:0000256" key="2">
    <source>
        <dbReference type="ARBA" id="ARBA00022741"/>
    </source>
</evidence>
<evidence type="ECO:0000256" key="5">
    <source>
        <dbReference type="ARBA" id="ARBA00022806"/>
    </source>
</evidence>
<dbReference type="InterPro" id="IPR050474">
    <property type="entry name" value="Hel308_SKI2-like"/>
</dbReference>
<dbReference type="Pfam" id="PF14520">
    <property type="entry name" value="HHH_5"/>
    <property type="match status" value="1"/>
</dbReference>
<dbReference type="InterPro" id="IPR046931">
    <property type="entry name" value="HTH_61"/>
</dbReference>
<dbReference type="FunFam" id="1.10.3380.20:FF:000002">
    <property type="entry name" value="helicase POLQ-like isoform X1"/>
    <property type="match status" value="1"/>
</dbReference>
<evidence type="ECO:0000313" key="13">
    <source>
        <dbReference type="EMBL" id="KAK7109405.1"/>
    </source>
</evidence>
<evidence type="ECO:0000313" key="14">
    <source>
        <dbReference type="Proteomes" id="UP001374579"/>
    </source>
</evidence>
<dbReference type="Gene3D" id="1.10.150.20">
    <property type="entry name" value="5' to 3' exonuclease, C-terminal subdomain"/>
    <property type="match status" value="1"/>
</dbReference>
<feature type="region of interest" description="Disordered" evidence="10">
    <location>
        <begin position="255"/>
        <end position="317"/>
    </location>
</feature>
<dbReference type="AlphaFoldDB" id="A0AAN9BTG6"/>
<feature type="compositionally biased region" description="Basic and acidic residues" evidence="10">
    <location>
        <begin position="931"/>
        <end position="948"/>
    </location>
</feature>
<dbReference type="CDD" id="cd18795">
    <property type="entry name" value="SF2_C_Ski2"/>
    <property type="match status" value="1"/>
</dbReference>
<evidence type="ECO:0000256" key="3">
    <source>
        <dbReference type="ARBA" id="ARBA00022763"/>
    </source>
</evidence>
<feature type="region of interest" description="Disordered" evidence="10">
    <location>
        <begin position="928"/>
        <end position="965"/>
    </location>
</feature>
<comment type="subcellular location">
    <subcellularLocation>
        <location evidence="1">Nucleus</location>
    </subcellularLocation>
</comment>
<dbReference type="PANTHER" id="PTHR47961:SF12">
    <property type="entry name" value="HELICASE POLQ-LIKE"/>
    <property type="match status" value="1"/>
</dbReference>
<dbReference type="Gene3D" id="3.40.50.300">
    <property type="entry name" value="P-loop containing nucleotide triphosphate hydrolases"/>
    <property type="match status" value="2"/>
</dbReference>
<dbReference type="Proteomes" id="UP001374579">
    <property type="component" value="Unassembled WGS sequence"/>
</dbReference>
<feature type="domain" description="Helicase C-terminal" evidence="12">
    <location>
        <begin position="630"/>
        <end position="825"/>
    </location>
</feature>
<evidence type="ECO:0000259" key="12">
    <source>
        <dbReference type="PROSITE" id="PS51194"/>
    </source>
</evidence>
<keyword evidence="14" id="KW-1185">Reference proteome</keyword>
<dbReference type="InterPro" id="IPR011545">
    <property type="entry name" value="DEAD/DEAH_box_helicase_dom"/>
</dbReference>
<gene>
    <name evidence="13" type="ORF">V1264_013452</name>
</gene>
<keyword evidence="3" id="KW-0227">DNA damage</keyword>
<organism evidence="13 14">
    <name type="scientific">Littorina saxatilis</name>
    <dbReference type="NCBI Taxonomy" id="31220"/>
    <lineage>
        <taxon>Eukaryota</taxon>
        <taxon>Metazoa</taxon>
        <taxon>Spiralia</taxon>
        <taxon>Lophotrochozoa</taxon>
        <taxon>Mollusca</taxon>
        <taxon>Gastropoda</taxon>
        <taxon>Caenogastropoda</taxon>
        <taxon>Littorinimorpha</taxon>
        <taxon>Littorinoidea</taxon>
        <taxon>Littorinidae</taxon>
        <taxon>Littorina</taxon>
    </lineage>
</organism>
<dbReference type="InterPro" id="IPR001650">
    <property type="entry name" value="Helicase_C-like"/>
</dbReference>
<dbReference type="GO" id="GO:0016787">
    <property type="term" value="F:hydrolase activity"/>
    <property type="evidence" value="ECO:0007669"/>
    <property type="project" value="UniProtKB-KW"/>
</dbReference>